<dbReference type="OrthoDB" id="20821at2759"/>
<evidence type="ECO:0000313" key="2">
    <source>
        <dbReference type="EMBL" id="CEF68304.1"/>
    </source>
</evidence>
<evidence type="ECO:0000313" key="3">
    <source>
        <dbReference type="Proteomes" id="UP000035682"/>
    </source>
</evidence>
<evidence type="ECO:0000313" key="5">
    <source>
        <dbReference type="WormBase" id="SRAE_2000296200"/>
    </source>
</evidence>
<sequence>MKPLRFVKAAITKPQYYKTYGAYGASGFMLAVYFCDWKAVGQYIPLWNEHFKMDPNIVESFLTEVLAFFEQGICYDDDGEKNLAIKMYKHGLELLEEAEKIPETKNHELFDMICEAKKKVILRLSNLEKNLDTNNIKKINYDDISNDEMIKVINISGSESSKTNSKDGKNLKESVDNEAEVIFFIPEGVQLFVIDGESASIPTYPTSLQILKFKEKSPKINENIKKFKPDAFIQVGPWVYPLIPGKTPVLKNEFNIYVVPNPTEEQPTMCVGIMIPDTLGEDVKKSFEETLNAFTEIRVNDNDEMKNMSKDERKRFSQKIAKLFIKGGDKIAGGIYSSTQKVSSIIQKTGEKHRSNIQPNDNPANINPVIKHSIFYIHKGSKMFAKVTRGLLDAVGDMGMKIGSGIANTIGGNNPSRITTGTFNIIGGGVTGVSTVWMSLENASKILFRNIADETVESVRYKYGEDAATTTHKAMYAAGHTTISGIQLWDLGPRSVAARMARKAGVQFVHNLSGGDLHSEVEVPLEIKKTKKNE</sequence>
<feature type="domain" description="MIT" evidence="1">
    <location>
        <begin position="58"/>
        <end position="137"/>
    </location>
</feature>
<dbReference type="Gene3D" id="1.20.58.80">
    <property type="entry name" value="Phosphotransferase system, lactose/cellobiose-type IIA subunit"/>
    <property type="match status" value="1"/>
</dbReference>
<dbReference type="GO" id="GO:0006122">
    <property type="term" value="P:mitochondrial electron transport, ubiquinol to cytochrome c"/>
    <property type="evidence" value="ECO:0007669"/>
    <property type="project" value="InterPro"/>
</dbReference>
<dbReference type="InterPro" id="IPR029027">
    <property type="entry name" value="Single_a-helix_sf"/>
</dbReference>
<keyword evidence="3" id="KW-1185">Reference proteome</keyword>
<dbReference type="EMBL" id="LN609529">
    <property type="protein sequence ID" value="CEF68304.1"/>
    <property type="molecule type" value="Genomic_DNA"/>
</dbReference>
<dbReference type="Pfam" id="PF06911">
    <property type="entry name" value="Senescence"/>
    <property type="match status" value="1"/>
</dbReference>
<dbReference type="InterPro" id="IPR045036">
    <property type="entry name" value="Spartin-like"/>
</dbReference>
<dbReference type="RefSeq" id="XP_024507504.1">
    <property type="nucleotide sequence ID" value="XM_024654099.1"/>
</dbReference>
<dbReference type="STRING" id="34506.A0A090MZ47"/>
<dbReference type="WormBase" id="SRAE_2000296200">
    <property type="protein sequence ID" value="SRP02724"/>
    <property type="gene ID" value="WBGene00263181"/>
</dbReference>
<dbReference type="Proteomes" id="UP000035682">
    <property type="component" value="Unplaced"/>
</dbReference>
<dbReference type="PANTHER" id="PTHR21068">
    <property type="entry name" value="SPARTIN"/>
    <property type="match status" value="1"/>
</dbReference>
<name>A0A090MZ47_STRRB</name>
<gene>
    <name evidence="2 4 5" type="ORF">SRAE_2000296200</name>
</gene>
<dbReference type="GeneID" id="36380674"/>
<dbReference type="Pfam" id="PF08997">
    <property type="entry name" value="UCR_6-4kD"/>
    <property type="match status" value="1"/>
</dbReference>
<reference evidence="4" key="2">
    <citation type="submission" date="2020-12" db="UniProtKB">
        <authorList>
            <consortium name="WormBaseParasite"/>
        </authorList>
    </citation>
    <scope>IDENTIFICATION</scope>
</reference>
<dbReference type="CTD" id="36380674"/>
<dbReference type="WBParaSite" id="SRAE_2000296200.1">
    <property type="protein sequence ID" value="SRAE_2000296200.1"/>
    <property type="gene ID" value="WBGene00263181"/>
</dbReference>
<evidence type="ECO:0000313" key="4">
    <source>
        <dbReference type="WBParaSite" id="SRAE_2000296200.1"/>
    </source>
</evidence>
<dbReference type="GO" id="GO:0005739">
    <property type="term" value="C:mitochondrion"/>
    <property type="evidence" value="ECO:0007669"/>
    <property type="project" value="GOC"/>
</dbReference>
<dbReference type="InterPro" id="IPR009686">
    <property type="entry name" value="Senescence/spartin_C"/>
</dbReference>
<dbReference type="InterPro" id="IPR015089">
    <property type="entry name" value="UQCR"/>
</dbReference>
<accession>A0A090MZ47</accession>
<dbReference type="GO" id="GO:0051301">
    <property type="term" value="P:cell division"/>
    <property type="evidence" value="ECO:0007669"/>
    <property type="project" value="TreeGrafter"/>
</dbReference>
<reference evidence="2 3" key="1">
    <citation type="submission" date="2014-09" db="EMBL/GenBank/DDBJ databases">
        <authorList>
            <person name="Martin A.A."/>
        </authorList>
    </citation>
    <scope>NUCLEOTIDE SEQUENCE</scope>
    <source>
        <strain evidence="3">ED321</strain>
        <strain evidence="2">ED321 Heterogonic</strain>
    </source>
</reference>
<dbReference type="OMA" id="EACACME"/>
<dbReference type="GO" id="GO:0005886">
    <property type="term" value="C:plasma membrane"/>
    <property type="evidence" value="ECO:0007669"/>
    <property type="project" value="TreeGrafter"/>
</dbReference>
<dbReference type="InterPro" id="IPR007330">
    <property type="entry name" value="MIT_dom"/>
</dbReference>
<dbReference type="GO" id="GO:0030514">
    <property type="term" value="P:negative regulation of BMP signaling pathway"/>
    <property type="evidence" value="ECO:0007669"/>
    <property type="project" value="TreeGrafter"/>
</dbReference>
<proteinExistence type="predicted"/>
<dbReference type="Gene3D" id="1.20.5.220">
    <property type="match status" value="1"/>
</dbReference>
<dbReference type="AlphaFoldDB" id="A0A090MZ47"/>
<dbReference type="SUPFAM" id="SSF81518">
    <property type="entry name" value="Subunit XI (6.4 kDa protein) of cytochrome bc1 complex (Ubiquinol-cytochrome c reductase)"/>
    <property type="match status" value="1"/>
</dbReference>
<organism evidence="2">
    <name type="scientific">Strongyloides ratti</name>
    <name type="common">Parasitic roundworm</name>
    <dbReference type="NCBI Taxonomy" id="34506"/>
    <lineage>
        <taxon>Eukaryota</taxon>
        <taxon>Metazoa</taxon>
        <taxon>Ecdysozoa</taxon>
        <taxon>Nematoda</taxon>
        <taxon>Chromadorea</taxon>
        <taxon>Rhabditida</taxon>
        <taxon>Tylenchina</taxon>
        <taxon>Panagrolaimomorpha</taxon>
        <taxon>Strongyloidoidea</taxon>
        <taxon>Strongyloididae</taxon>
        <taxon>Strongyloides</taxon>
    </lineage>
</organism>
<evidence type="ECO:0000259" key="1">
    <source>
        <dbReference type="SMART" id="SM00745"/>
    </source>
</evidence>
<dbReference type="SMART" id="SM00745">
    <property type="entry name" value="MIT"/>
    <property type="match status" value="1"/>
</dbReference>
<dbReference type="PANTHER" id="PTHR21068:SF43">
    <property type="entry name" value="SPARTIN"/>
    <property type="match status" value="1"/>
</dbReference>
<protein>
    <submittedName>
        <fullName evidence="4">Inheritance of peroxisomes protein 1</fullName>
    </submittedName>
    <submittedName>
        <fullName evidence="2">Spartin</fullName>
    </submittedName>
</protein>